<dbReference type="PROSITE" id="PS00039">
    <property type="entry name" value="DEAD_ATP_HELICASE"/>
    <property type="match status" value="1"/>
</dbReference>
<comment type="function">
    <text evidence="7">DEAD-box RNA helicase involved in the assembly of the 50S ribosomal subunit at low temperature. Exhibits RNA-stimulated ATP hydrolysis and RNA unwinding activity.</text>
</comment>
<dbReference type="Pfam" id="PF00270">
    <property type="entry name" value="DEAD"/>
    <property type="match status" value="1"/>
</dbReference>
<dbReference type="EC" id="3.6.4.13" evidence="7"/>
<evidence type="ECO:0000256" key="7">
    <source>
        <dbReference type="HAMAP-Rule" id="MF_00967"/>
    </source>
</evidence>
<evidence type="ECO:0000256" key="4">
    <source>
        <dbReference type="ARBA" id="ARBA00022801"/>
    </source>
</evidence>
<evidence type="ECO:0000259" key="11">
    <source>
        <dbReference type="PROSITE" id="PS51194"/>
    </source>
</evidence>
<dbReference type="Proteomes" id="UP000275510">
    <property type="component" value="Chromosome"/>
</dbReference>
<feature type="compositionally biased region" description="Basic residues" evidence="9">
    <location>
        <begin position="402"/>
        <end position="411"/>
    </location>
</feature>
<dbReference type="AlphaFoldDB" id="A0A3S5BSX5"/>
<dbReference type="Pfam" id="PF00271">
    <property type="entry name" value="Helicase_C"/>
    <property type="match status" value="1"/>
</dbReference>
<dbReference type="GO" id="GO:0005524">
    <property type="term" value="F:ATP binding"/>
    <property type="evidence" value="ECO:0007669"/>
    <property type="project" value="UniProtKB-UniRule"/>
</dbReference>
<dbReference type="InterPro" id="IPR014001">
    <property type="entry name" value="Helicase_ATP-bd"/>
</dbReference>
<dbReference type="InterPro" id="IPR000629">
    <property type="entry name" value="RNA-helicase_DEAD-box_CS"/>
</dbReference>
<evidence type="ECO:0000256" key="2">
    <source>
        <dbReference type="ARBA" id="ARBA00022517"/>
    </source>
</evidence>
<evidence type="ECO:0000256" key="8">
    <source>
        <dbReference type="PROSITE-ProRule" id="PRU00552"/>
    </source>
</evidence>
<evidence type="ECO:0000313" key="14">
    <source>
        <dbReference type="Proteomes" id="UP000275510"/>
    </source>
</evidence>
<dbReference type="RefSeq" id="WP_005602925.1">
    <property type="nucleotide sequence ID" value="NZ_CBDBSX010000087.1"/>
</dbReference>
<dbReference type="SUPFAM" id="SSF52540">
    <property type="entry name" value="P-loop containing nucleoside triphosphate hydrolases"/>
    <property type="match status" value="1"/>
</dbReference>
<dbReference type="InterPro" id="IPR044742">
    <property type="entry name" value="DEAD/DEAH_RhlB"/>
</dbReference>
<dbReference type="CDD" id="cd18787">
    <property type="entry name" value="SF2_C_DEAD"/>
    <property type="match status" value="1"/>
</dbReference>
<evidence type="ECO:0000256" key="1">
    <source>
        <dbReference type="ARBA" id="ARBA00022490"/>
    </source>
</evidence>
<feature type="compositionally biased region" description="Basic residues" evidence="9">
    <location>
        <begin position="419"/>
        <end position="436"/>
    </location>
</feature>
<keyword evidence="2 7" id="KW-0690">Ribosome biogenesis</keyword>
<protein>
    <recommendedName>
        <fullName evidence="7">ATP-dependent RNA helicase SrmB</fullName>
        <ecNumber evidence="7">3.6.4.13</ecNumber>
    </recommendedName>
</protein>
<dbReference type="PROSITE" id="PS51194">
    <property type="entry name" value="HELICASE_CTER"/>
    <property type="match status" value="1"/>
</dbReference>
<keyword evidence="3 7" id="KW-0547">Nucleotide-binding</keyword>
<keyword evidence="4 7" id="KW-0378">Hydrolase</keyword>
<dbReference type="PROSITE" id="PS51192">
    <property type="entry name" value="HELICASE_ATP_BIND_1"/>
    <property type="match status" value="1"/>
</dbReference>
<comment type="similarity">
    <text evidence="7">Belongs to the DEAD box helicase family. SrmB subfamily.</text>
</comment>
<dbReference type="InterPro" id="IPR001650">
    <property type="entry name" value="Helicase_C-like"/>
</dbReference>
<keyword evidence="6 7" id="KW-0067">ATP-binding</keyword>
<dbReference type="EMBL" id="LR134515">
    <property type="protein sequence ID" value="VEJ18040.1"/>
    <property type="molecule type" value="Genomic_DNA"/>
</dbReference>
<accession>A0A3S5BSX5</accession>
<organism evidence="13 14">
    <name type="scientific">Actinobacillus pleuropneumoniae</name>
    <name type="common">Haemophilus pleuropneumoniae</name>
    <dbReference type="NCBI Taxonomy" id="715"/>
    <lineage>
        <taxon>Bacteria</taxon>
        <taxon>Pseudomonadati</taxon>
        <taxon>Pseudomonadota</taxon>
        <taxon>Gammaproteobacteria</taxon>
        <taxon>Pasteurellales</taxon>
        <taxon>Pasteurellaceae</taxon>
        <taxon>Actinobacillus</taxon>
    </lineage>
</organism>
<evidence type="ECO:0000259" key="12">
    <source>
        <dbReference type="PROSITE" id="PS51195"/>
    </source>
</evidence>
<dbReference type="InterPro" id="IPR014014">
    <property type="entry name" value="RNA_helicase_DEAD_Q_motif"/>
</dbReference>
<feature type="short sequence motif" description="Q motif" evidence="8">
    <location>
        <begin position="8"/>
        <end position="36"/>
    </location>
</feature>
<dbReference type="InterPro" id="IPR050079">
    <property type="entry name" value="DEAD_box_RNA_helicase"/>
</dbReference>
<dbReference type="HAMAP" id="MF_00967">
    <property type="entry name" value="DEAD_helicase_SrmB"/>
    <property type="match status" value="1"/>
</dbReference>
<comment type="catalytic activity">
    <reaction evidence="7">
        <text>ATP + H2O = ADP + phosphate + H(+)</text>
        <dbReference type="Rhea" id="RHEA:13065"/>
        <dbReference type="ChEBI" id="CHEBI:15377"/>
        <dbReference type="ChEBI" id="CHEBI:15378"/>
        <dbReference type="ChEBI" id="CHEBI:30616"/>
        <dbReference type="ChEBI" id="CHEBI:43474"/>
        <dbReference type="ChEBI" id="CHEBI:456216"/>
        <dbReference type="EC" id="3.6.4.13"/>
    </reaction>
</comment>
<evidence type="ECO:0000313" key="13">
    <source>
        <dbReference type="EMBL" id="VEJ18040.1"/>
    </source>
</evidence>
<evidence type="ECO:0000259" key="10">
    <source>
        <dbReference type="PROSITE" id="PS51192"/>
    </source>
</evidence>
<feature type="compositionally biased region" description="Basic and acidic residues" evidence="9">
    <location>
        <begin position="385"/>
        <end position="394"/>
    </location>
</feature>
<dbReference type="GO" id="GO:0003724">
    <property type="term" value="F:RNA helicase activity"/>
    <property type="evidence" value="ECO:0007669"/>
    <property type="project" value="UniProtKB-UniRule"/>
</dbReference>
<evidence type="ECO:0000256" key="9">
    <source>
        <dbReference type="SAM" id="MobiDB-lite"/>
    </source>
</evidence>
<keyword evidence="5 7" id="KW-0347">Helicase</keyword>
<evidence type="ECO:0000256" key="3">
    <source>
        <dbReference type="ARBA" id="ARBA00022741"/>
    </source>
</evidence>
<gene>
    <name evidence="7 13" type="primary">srmB</name>
    <name evidence="13" type="ORF">NCTC10976_02207</name>
</gene>
<feature type="domain" description="DEAD-box RNA helicase Q" evidence="12">
    <location>
        <begin position="8"/>
        <end position="36"/>
    </location>
</feature>
<evidence type="ECO:0000256" key="6">
    <source>
        <dbReference type="ARBA" id="ARBA00022840"/>
    </source>
</evidence>
<dbReference type="InterPro" id="IPR028621">
    <property type="entry name" value="DEAD_helicase_SrmB"/>
</dbReference>
<dbReference type="SMART" id="SM00490">
    <property type="entry name" value="HELICc"/>
    <property type="match status" value="1"/>
</dbReference>
<proteinExistence type="inferred from homology"/>
<feature type="domain" description="Helicase C-terminal" evidence="11">
    <location>
        <begin position="242"/>
        <end position="391"/>
    </location>
</feature>
<dbReference type="SMART" id="SM00487">
    <property type="entry name" value="DEXDc"/>
    <property type="match status" value="1"/>
</dbReference>
<dbReference type="PROSITE" id="PS51195">
    <property type="entry name" value="Q_MOTIF"/>
    <property type="match status" value="1"/>
</dbReference>
<dbReference type="GO" id="GO:0003676">
    <property type="term" value="F:nucleic acid binding"/>
    <property type="evidence" value="ECO:0007669"/>
    <property type="project" value="InterPro"/>
</dbReference>
<sequence length="445" mass="50328">MTTETPLMTFEELDLAPQLLKALNKKGYKRPTAVQAETIPHALDGRDLLGSAPTGTGKTAAFLLPAIQHLLDYPRRKPGAPRILILTPTRELAMQVAEEAQAFAEFTKLSIATITGGIAYQNHGEVFNSNQDIVVATPGRLMQYIKEENFDCRAVEILIFDEADRMLQMGFGQDAEKIAAETRWRKHTWLFSATLEGELLVDFTDRILDNPLKIDAEPSRRERKKIQQWYYHADNVEHKTKLLARLISTMEMEKAIVFVRRREDVRELSDTLRKRGLRSTYLEGDMAQTQRNQAITRLKEGVVNVLVATDVAARGIDIDDVDYVINFDLPYSADTYLHRIGRTARAGKKGSAISLVEAHDYKLLGKIKRYTEELLKPRVIEGLEPRTKAPKDGELNTTTKKEKARIKKRKEAKKEAAKAKVKVRHKDTKNVGKRRKPASEAAKSA</sequence>
<dbReference type="PANTHER" id="PTHR47959:SF3">
    <property type="entry name" value="ATP-DEPENDENT RNA HELICASE SRMB"/>
    <property type="match status" value="1"/>
</dbReference>
<feature type="domain" description="Helicase ATP-binding" evidence="10">
    <location>
        <begin position="39"/>
        <end position="213"/>
    </location>
</feature>
<dbReference type="InterPro" id="IPR027417">
    <property type="entry name" value="P-loop_NTPase"/>
</dbReference>
<dbReference type="GO" id="GO:0005829">
    <property type="term" value="C:cytosol"/>
    <property type="evidence" value="ECO:0007669"/>
    <property type="project" value="TreeGrafter"/>
</dbReference>
<dbReference type="GO" id="GO:0000027">
    <property type="term" value="P:ribosomal large subunit assembly"/>
    <property type="evidence" value="ECO:0007669"/>
    <property type="project" value="UniProtKB-UniRule"/>
</dbReference>
<comment type="subcellular location">
    <subcellularLocation>
        <location evidence="7">Cytoplasm</location>
    </subcellularLocation>
</comment>
<reference evidence="13 14" key="1">
    <citation type="submission" date="2018-12" db="EMBL/GenBank/DDBJ databases">
        <authorList>
            <consortium name="Pathogen Informatics"/>
        </authorList>
    </citation>
    <scope>NUCLEOTIDE SEQUENCE [LARGE SCALE GENOMIC DNA]</scope>
    <source>
        <strain evidence="13 14">NCTC10976</strain>
    </source>
</reference>
<dbReference type="PANTHER" id="PTHR47959">
    <property type="entry name" value="ATP-DEPENDENT RNA HELICASE RHLE-RELATED"/>
    <property type="match status" value="1"/>
</dbReference>
<dbReference type="CDD" id="cd00268">
    <property type="entry name" value="DEADc"/>
    <property type="match status" value="1"/>
</dbReference>
<keyword evidence="1 7" id="KW-0963">Cytoplasm</keyword>
<evidence type="ECO:0000256" key="5">
    <source>
        <dbReference type="ARBA" id="ARBA00022806"/>
    </source>
</evidence>
<feature type="region of interest" description="Disordered" evidence="9">
    <location>
        <begin position="385"/>
        <end position="445"/>
    </location>
</feature>
<name>A0A3S5BSX5_ACTPL</name>
<dbReference type="Gene3D" id="3.40.50.300">
    <property type="entry name" value="P-loop containing nucleotide triphosphate hydrolases"/>
    <property type="match status" value="2"/>
</dbReference>
<dbReference type="FunFam" id="3.40.50.300:FF:000291">
    <property type="entry name" value="ATP-dependent RNA helicase SrmB"/>
    <property type="match status" value="1"/>
</dbReference>
<dbReference type="NCBIfam" id="NF008394">
    <property type="entry name" value="PRK11192.1"/>
    <property type="match status" value="1"/>
</dbReference>
<comment type="subunit">
    <text evidence="7">Interacts with the 50S ribosomal subunit.</text>
</comment>
<dbReference type="InterPro" id="IPR011545">
    <property type="entry name" value="DEAD/DEAH_box_helicase_dom"/>
</dbReference>
<dbReference type="GO" id="GO:0016887">
    <property type="term" value="F:ATP hydrolysis activity"/>
    <property type="evidence" value="ECO:0007669"/>
    <property type="project" value="RHEA"/>
</dbReference>